<dbReference type="OrthoDB" id="9850258at2"/>
<reference evidence="2 3" key="1">
    <citation type="submission" date="2019-09" db="EMBL/GenBank/DDBJ databases">
        <title>Draft genome sequences of 48 bacterial type strains from the CCUG.</title>
        <authorList>
            <person name="Tunovic T."/>
            <person name="Pineiro-Iglesias B."/>
            <person name="Unosson C."/>
            <person name="Inganas E."/>
            <person name="Ohlen M."/>
            <person name="Cardew S."/>
            <person name="Jensie-Markopoulos S."/>
            <person name="Salva-Serra F."/>
            <person name="Jaen-Luchoro D."/>
            <person name="Karlsson R."/>
            <person name="Svensson-Stadler L."/>
            <person name="Chun J."/>
            <person name="Moore E."/>
        </authorList>
    </citation>
    <scope>NUCLEOTIDE SEQUENCE [LARGE SCALE GENOMIC DNA]</scope>
    <source>
        <strain evidence="2 3">CCUG 30977</strain>
    </source>
</reference>
<evidence type="ECO:0000313" key="2">
    <source>
        <dbReference type="EMBL" id="KAB0584692.1"/>
    </source>
</evidence>
<gene>
    <name evidence="2" type="ORF">F7Q92_02340</name>
</gene>
<sequence length="136" mass="14149">MATPPKPPTAEPPADVMLEDVLLALQKTFSRLSATTAQRNAEEFRDQARALIVGDVDFEFTVQVAPALSAKPAGAAAPGRRLKAAAAPAEPARPDTLRYCADGGGFPLKLSGRIATDVRHAEAPAAPPAPEPGDSR</sequence>
<dbReference type="AlphaFoldDB" id="A0A643FGZ8"/>
<evidence type="ECO:0000256" key="1">
    <source>
        <dbReference type="SAM" id="MobiDB-lite"/>
    </source>
</evidence>
<comment type="caution">
    <text evidence="2">The sequence shown here is derived from an EMBL/GenBank/DDBJ whole genome shotgun (WGS) entry which is preliminary data.</text>
</comment>
<name>A0A643FGZ8_IDEDE</name>
<protein>
    <submittedName>
        <fullName evidence="2">Uncharacterized protein</fullName>
    </submittedName>
</protein>
<evidence type="ECO:0000313" key="3">
    <source>
        <dbReference type="Proteomes" id="UP000430120"/>
    </source>
</evidence>
<dbReference type="RefSeq" id="WP_151122338.1">
    <property type="nucleotide sequence ID" value="NZ_CP088082.1"/>
</dbReference>
<accession>A0A643FGZ8</accession>
<keyword evidence="3" id="KW-1185">Reference proteome</keyword>
<dbReference type="EMBL" id="VZPB01000004">
    <property type="protein sequence ID" value="KAB0584692.1"/>
    <property type="molecule type" value="Genomic_DNA"/>
</dbReference>
<feature type="region of interest" description="Disordered" evidence="1">
    <location>
        <begin position="117"/>
        <end position="136"/>
    </location>
</feature>
<dbReference type="Proteomes" id="UP000430120">
    <property type="component" value="Unassembled WGS sequence"/>
</dbReference>
<proteinExistence type="predicted"/>
<feature type="compositionally biased region" description="Pro residues" evidence="1">
    <location>
        <begin position="125"/>
        <end position="136"/>
    </location>
</feature>
<organism evidence="2 3">
    <name type="scientific">Ideonella dechloratans</name>
    <dbReference type="NCBI Taxonomy" id="36863"/>
    <lineage>
        <taxon>Bacteria</taxon>
        <taxon>Pseudomonadati</taxon>
        <taxon>Pseudomonadota</taxon>
        <taxon>Betaproteobacteria</taxon>
        <taxon>Burkholderiales</taxon>
        <taxon>Sphaerotilaceae</taxon>
        <taxon>Ideonella</taxon>
    </lineage>
</organism>